<proteinExistence type="predicted"/>
<dbReference type="EMBL" id="CADIJQ010000001">
    <property type="protein sequence ID" value="CAB3665172.1"/>
    <property type="molecule type" value="Genomic_DNA"/>
</dbReference>
<evidence type="ECO:0000313" key="1">
    <source>
        <dbReference type="EMBL" id="CAB3665172.1"/>
    </source>
</evidence>
<evidence type="ECO:0000313" key="2">
    <source>
        <dbReference type="Proteomes" id="UP000494269"/>
    </source>
</evidence>
<organism evidence="1 2">
    <name type="scientific">Achromobacter kerstersii</name>
    <dbReference type="NCBI Taxonomy" id="1353890"/>
    <lineage>
        <taxon>Bacteria</taxon>
        <taxon>Pseudomonadati</taxon>
        <taxon>Pseudomonadota</taxon>
        <taxon>Betaproteobacteria</taxon>
        <taxon>Burkholderiales</taxon>
        <taxon>Alcaligenaceae</taxon>
        <taxon>Achromobacter</taxon>
    </lineage>
</organism>
<protein>
    <submittedName>
        <fullName evidence="1">Uncharacterized protein</fullName>
    </submittedName>
</protein>
<dbReference type="Proteomes" id="UP000494269">
    <property type="component" value="Unassembled WGS sequence"/>
</dbReference>
<dbReference type="AlphaFoldDB" id="A0A6S6Z811"/>
<accession>A0A6S6Z811</accession>
<name>A0A6S6Z811_9BURK</name>
<keyword evidence="2" id="KW-1185">Reference proteome</keyword>
<gene>
    <name evidence="1" type="ORF">LMG3441_00774</name>
</gene>
<sequence>MPDRRAFEGPFRIEDNRHVIRRTDDATPYVFNAVAGDPHDQLLAVVIPYDAEGRAWGGDASKFRSECSFALRVFQACSS</sequence>
<reference evidence="1 2" key="1">
    <citation type="submission" date="2020-04" db="EMBL/GenBank/DDBJ databases">
        <authorList>
            <person name="De Canck E."/>
        </authorList>
    </citation>
    <scope>NUCLEOTIDE SEQUENCE [LARGE SCALE GENOMIC DNA]</scope>
    <source>
        <strain evidence="1 2">LMG 3441</strain>
    </source>
</reference>